<dbReference type="AlphaFoldDB" id="A0A7G5II24"/>
<dbReference type="Gene3D" id="2.60.40.1730">
    <property type="entry name" value="tricorn interacting facor f3 domain"/>
    <property type="match status" value="1"/>
</dbReference>
<dbReference type="Pfam" id="PF11940">
    <property type="entry name" value="DUF3458"/>
    <property type="match status" value="1"/>
</dbReference>
<dbReference type="GO" id="GO:0006508">
    <property type="term" value="P:proteolysis"/>
    <property type="evidence" value="ECO:0007669"/>
    <property type="project" value="UniProtKB-UniRule"/>
</dbReference>
<dbReference type="Gene3D" id="3.30.2010.30">
    <property type="match status" value="1"/>
</dbReference>
<keyword evidence="18" id="KW-1185">Reference proteome</keyword>
<dbReference type="GO" id="GO:0016285">
    <property type="term" value="F:alanyl aminopeptidase activity"/>
    <property type="evidence" value="ECO:0007669"/>
    <property type="project" value="UniProtKB-EC"/>
</dbReference>
<evidence type="ECO:0000259" key="15">
    <source>
        <dbReference type="Pfam" id="PF17432"/>
    </source>
</evidence>
<evidence type="ECO:0000256" key="10">
    <source>
        <dbReference type="ARBA" id="ARBA00022833"/>
    </source>
</evidence>
<dbReference type="InterPro" id="IPR042097">
    <property type="entry name" value="Aminopeptidase_N-like_N_sf"/>
</dbReference>
<evidence type="ECO:0000256" key="7">
    <source>
        <dbReference type="ARBA" id="ARBA00022670"/>
    </source>
</evidence>
<dbReference type="InterPro" id="IPR001930">
    <property type="entry name" value="Peptidase_M1"/>
</dbReference>
<evidence type="ECO:0000256" key="8">
    <source>
        <dbReference type="ARBA" id="ARBA00022723"/>
    </source>
</evidence>
<dbReference type="InterPro" id="IPR027268">
    <property type="entry name" value="Peptidase_M4/M1_CTD_sf"/>
</dbReference>
<evidence type="ECO:0000256" key="6">
    <source>
        <dbReference type="ARBA" id="ARBA00022438"/>
    </source>
</evidence>
<dbReference type="InterPro" id="IPR045357">
    <property type="entry name" value="Aminopeptidase_N-like_N"/>
</dbReference>
<evidence type="ECO:0000259" key="13">
    <source>
        <dbReference type="Pfam" id="PF01433"/>
    </source>
</evidence>
<evidence type="ECO:0000256" key="3">
    <source>
        <dbReference type="ARBA" id="ARBA00010136"/>
    </source>
</evidence>
<feature type="domain" description="Aminopeptidase N-like N-terminal" evidence="16">
    <location>
        <begin position="100"/>
        <end position="188"/>
    </location>
</feature>
<dbReference type="InterPro" id="IPR035414">
    <property type="entry name" value="Peptidase_M1_pepN_Ig-like"/>
</dbReference>
<dbReference type="InterPro" id="IPR024601">
    <property type="entry name" value="Peptidase_M1_pepN_C"/>
</dbReference>
<evidence type="ECO:0000313" key="17">
    <source>
        <dbReference type="EMBL" id="QMW23016.1"/>
    </source>
</evidence>
<dbReference type="RefSeq" id="WP_182296448.1">
    <property type="nucleotide sequence ID" value="NZ_CP059851.1"/>
</dbReference>
<proteinExistence type="inferred from homology"/>
<feature type="domain" description="Peptidase M1 alanyl aminopeptidase C-terminal" evidence="15">
    <location>
        <begin position="541"/>
        <end position="857"/>
    </location>
</feature>
<sequence>MHNAEAPHAPTRLIDYRPPDWLVPQVKLRFELEAQRTLVHATLHVVRNGAHDRPLRLDGQALELLHLAVDGAAHDHRLADEKLTIALGADAAVVETSVAIAPAANTRLMGLYASGGLLCTQCEAEGFRRITFFPDRPDVLSLYSVRLEADAAAYPVLLANGNPGATGALPDGRHFAEWDDPIPKPCYLFAAVAGDLSALSDRFTTMSGREVALNIWTAAADVARCGHAMAALKASMAWDERVYGREYDLDVFNIVAVADFNFGAMENKGLNIFNSKYVLADAETATDWDFDSIAGIVAHEYFHNWSGNRVTCRDWFQLSLKEGFTVFRDQQFSADQGSAAVKRIEDVRGLRGMQFAEDAGPLAHPVRPDSYVEISNFYTATIYNKGAEIIRMMHRLLGEARFRAASDSYFAANDGRAATVEDFLAAMAGQGLDADTFARWYRTRGTPVVAAALSHDAEAATATLTLRQSNPRAPDAAPLPIPLATALFGRQTGARLGEERLILLDQAETRVTFEAVREPPVLSINRGFSAPVLVQAAQSADDLAFLAAHDDDGFGRYEAMQQLLLNALIQSAGGGGTAGQEAVIAAVRATLRQADADPAFVAETVLLPAEALIGDRMGEVDPEAIHAAREALRRTLSGALREEWWALFHGLADTDFALTPLAKGRRRLRGVALGMLMAGDDHEATAAAFLMFADAATMTDRMAALGALANSRAVEREEALRLFEARHGADANAMDKWYAVQAASSRPDTLAAVRRLQQRADYSPANPNRLRSLVLTFANNQLRFHAADGGGYDFLTETLLAVDAINPQSAARLAAPLGRWKRFDAGRAGLMRRALERIRATPGLSKDVQEMVSNSLEG</sequence>
<dbReference type="SUPFAM" id="SSF55486">
    <property type="entry name" value="Metalloproteases ('zincins'), catalytic domain"/>
    <property type="match status" value="1"/>
</dbReference>
<protein>
    <recommendedName>
        <fullName evidence="5 12">Aminopeptidase N</fullName>
        <ecNumber evidence="4 12">3.4.11.2</ecNumber>
    </recommendedName>
</protein>
<dbReference type="GO" id="GO:0008237">
    <property type="term" value="F:metallopeptidase activity"/>
    <property type="evidence" value="ECO:0007669"/>
    <property type="project" value="UniProtKB-UniRule"/>
</dbReference>
<dbReference type="EMBL" id="CP059851">
    <property type="protein sequence ID" value="QMW23016.1"/>
    <property type="molecule type" value="Genomic_DNA"/>
</dbReference>
<keyword evidence="9 17" id="KW-0378">Hydrolase</keyword>
<dbReference type="EC" id="3.4.11.2" evidence="4 12"/>
<evidence type="ECO:0000313" key="18">
    <source>
        <dbReference type="Proteomes" id="UP000515292"/>
    </source>
</evidence>
<evidence type="ECO:0000259" key="16">
    <source>
        <dbReference type="Pfam" id="PF17900"/>
    </source>
</evidence>
<dbReference type="CDD" id="cd09600">
    <property type="entry name" value="M1_APN"/>
    <property type="match status" value="1"/>
</dbReference>
<comment type="similarity">
    <text evidence="3">Belongs to the peptidase M1 family.</text>
</comment>
<evidence type="ECO:0000256" key="11">
    <source>
        <dbReference type="ARBA" id="ARBA00023049"/>
    </source>
</evidence>
<evidence type="ECO:0000256" key="4">
    <source>
        <dbReference type="ARBA" id="ARBA00012564"/>
    </source>
</evidence>
<evidence type="ECO:0000256" key="1">
    <source>
        <dbReference type="ARBA" id="ARBA00000098"/>
    </source>
</evidence>
<keyword evidence="11" id="KW-0482">Metalloprotease</keyword>
<dbReference type="InterPro" id="IPR037144">
    <property type="entry name" value="Peptidase_M1_pepN_C_sf"/>
</dbReference>
<dbReference type="SUPFAM" id="SSF63737">
    <property type="entry name" value="Leukotriene A4 hydrolase N-terminal domain"/>
    <property type="match status" value="1"/>
</dbReference>
<evidence type="ECO:0000256" key="12">
    <source>
        <dbReference type="NCBIfam" id="TIGR02414"/>
    </source>
</evidence>
<evidence type="ECO:0000256" key="5">
    <source>
        <dbReference type="ARBA" id="ARBA00015611"/>
    </source>
</evidence>
<dbReference type="KEGG" id="sand:H3309_00415"/>
<comment type="catalytic activity">
    <reaction evidence="1">
        <text>Release of an N-terminal amino acid, Xaa-|-Yaa- from a peptide, amide or arylamide. Xaa is preferably Ala, but may be most amino acids including Pro (slow action). When a terminal hydrophobic residue is followed by a prolyl residue, the two may be released as an intact Xaa-Pro dipeptide.</text>
        <dbReference type="EC" id="3.4.11.2"/>
    </reaction>
</comment>
<evidence type="ECO:0000259" key="14">
    <source>
        <dbReference type="Pfam" id="PF11940"/>
    </source>
</evidence>
<dbReference type="Gene3D" id="1.25.50.10">
    <property type="entry name" value="Peptidase M1, alanyl aminopeptidase, C-terminal domain"/>
    <property type="match status" value="1"/>
</dbReference>
<dbReference type="Gene3D" id="2.60.40.1840">
    <property type="match status" value="1"/>
</dbReference>
<reference evidence="17 18" key="1">
    <citation type="submission" date="2020-07" db="EMBL/GenBank/DDBJ databases">
        <title>Complete genome sequence for Sandaracinobacter sp. M6.</title>
        <authorList>
            <person name="Tang Y."/>
            <person name="Liu Q."/>
            <person name="Guo Z."/>
            <person name="Lei P."/>
            <person name="Huang B."/>
        </authorList>
    </citation>
    <scope>NUCLEOTIDE SEQUENCE [LARGE SCALE GENOMIC DNA]</scope>
    <source>
        <strain evidence="17 18">M6</strain>
    </source>
</reference>
<keyword evidence="8" id="KW-0479">Metal-binding</keyword>
<dbReference type="PANTHER" id="PTHR46322">
    <property type="entry name" value="PUROMYCIN-SENSITIVE AMINOPEPTIDASE"/>
    <property type="match status" value="1"/>
</dbReference>
<dbReference type="PRINTS" id="PR00756">
    <property type="entry name" value="ALADIPTASE"/>
</dbReference>
<dbReference type="InterPro" id="IPR014782">
    <property type="entry name" value="Peptidase_M1_dom"/>
</dbReference>
<dbReference type="GO" id="GO:0008270">
    <property type="term" value="F:zinc ion binding"/>
    <property type="evidence" value="ECO:0007669"/>
    <property type="project" value="InterPro"/>
</dbReference>
<feature type="domain" description="Peptidase M1 alanyl aminopeptidase Ig-like fold" evidence="14">
    <location>
        <begin position="445"/>
        <end position="535"/>
    </location>
</feature>
<gene>
    <name evidence="17" type="primary">pepN</name>
    <name evidence="17" type="ORF">H3309_00415</name>
</gene>
<dbReference type="Gene3D" id="1.10.390.10">
    <property type="entry name" value="Neutral Protease Domain 2"/>
    <property type="match status" value="1"/>
</dbReference>
<dbReference type="Proteomes" id="UP000515292">
    <property type="component" value="Chromosome"/>
</dbReference>
<feature type="domain" description="Peptidase M1 membrane alanine aminopeptidase" evidence="13">
    <location>
        <begin position="228"/>
        <end position="430"/>
    </location>
</feature>
<dbReference type="Pfam" id="PF17432">
    <property type="entry name" value="DUF3458_C"/>
    <property type="match status" value="1"/>
</dbReference>
<dbReference type="InterPro" id="IPR038438">
    <property type="entry name" value="PepN_Ig-like_sf"/>
</dbReference>
<name>A0A7G5II24_9SPHN</name>
<comment type="cofactor">
    <cofactor evidence="2">
        <name>Zn(2+)</name>
        <dbReference type="ChEBI" id="CHEBI:29105"/>
    </cofactor>
</comment>
<dbReference type="FunFam" id="3.30.2010.30:FF:000002">
    <property type="entry name" value="Putative aminopeptidase N"/>
    <property type="match status" value="1"/>
</dbReference>
<keyword evidence="7" id="KW-0645">Protease</keyword>
<dbReference type="NCBIfam" id="TIGR02414">
    <property type="entry name" value="pepN_proteo"/>
    <property type="match status" value="1"/>
</dbReference>
<keyword evidence="6 17" id="KW-0031">Aminopeptidase</keyword>
<organism evidence="17 18">
    <name type="scientific">Sandaracinobacteroides saxicola</name>
    <dbReference type="NCBI Taxonomy" id="2759707"/>
    <lineage>
        <taxon>Bacteria</taxon>
        <taxon>Pseudomonadati</taxon>
        <taxon>Pseudomonadota</taxon>
        <taxon>Alphaproteobacteria</taxon>
        <taxon>Sphingomonadales</taxon>
        <taxon>Sphingosinicellaceae</taxon>
        <taxon>Sandaracinobacteroides</taxon>
    </lineage>
</organism>
<dbReference type="InterPro" id="IPR012779">
    <property type="entry name" value="Peptidase_M1_pepN"/>
</dbReference>
<dbReference type="Pfam" id="PF01433">
    <property type="entry name" value="Peptidase_M1"/>
    <property type="match status" value="1"/>
</dbReference>
<evidence type="ECO:0000256" key="2">
    <source>
        <dbReference type="ARBA" id="ARBA00001947"/>
    </source>
</evidence>
<keyword evidence="10" id="KW-0862">Zinc</keyword>
<dbReference type="Pfam" id="PF17900">
    <property type="entry name" value="Peptidase_M1_N"/>
    <property type="match status" value="1"/>
</dbReference>
<accession>A0A7G5II24</accession>
<dbReference type="PANTHER" id="PTHR46322:SF1">
    <property type="entry name" value="PUROMYCIN-SENSITIVE AMINOPEPTIDASE"/>
    <property type="match status" value="1"/>
</dbReference>
<evidence type="ECO:0000256" key="9">
    <source>
        <dbReference type="ARBA" id="ARBA00022801"/>
    </source>
</evidence>